<organism evidence="2 3">
    <name type="scientific">Emergencia timonensis</name>
    <dbReference type="NCBI Taxonomy" id="1776384"/>
    <lineage>
        <taxon>Bacteria</taxon>
        <taxon>Bacillati</taxon>
        <taxon>Bacillota</taxon>
        <taxon>Clostridia</taxon>
        <taxon>Peptostreptococcales</taxon>
        <taxon>Anaerovoracaceae</taxon>
        <taxon>Emergencia</taxon>
    </lineage>
</organism>
<dbReference type="RefSeq" id="WP_067539850.1">
    <property type="nucleotide sequence ID" value="NZ_AP025567.1"/>
</dbReference>
<sequence length="114" mass="13221">MNDVFKQMKEWKCDVEGALERFLDDEEMYMDFLHQIAEEEAIVKLGKAIDAGDIQLAFDYAHTLKGVHGNMGLTPLYLLDIEIVEPLREGTFETVKENYQKLVAENEKLKEILR</sequence>
<name>A0A415E715_9FIRM</name>
<feature type="domain" description="HPt" evidence="1">
    <location>
        <begin position="39"/>
        <end position="79"/>
    </location>
</feature>
<dbReference type="Pfam" id="PF01627">
    <property type="entry name" value="Hpt"/>
    <property type="match status" value="1"/>
</dbReference>
<dbReference type="Proteomes" id="UP000284841">
    <property type="component" value="Unassembled WGS sequence"/>
</dbReference>
<keyword evidence="3" id="KW-1185">Reference proteome</keyword>
<dbReference type="InterPro" id="IPR036641">
    <property type="entry name" value="HPT_dom_sf"/>
</dbReference>
<dbReference type="GeneID" id="83005165"/>
<dbReference type="OrthoDB" id="1669200at2"/>
<comment type="caution">
    <text evidence="2">The sequence shown here is derived from an EMBL/GenBank/DDBJ whole genome shotgun (WGS) entry which is preliminary data.</text>
</comment>
<dbReference type="SUPFAM" id="SSF47226">
    <property type="entry name" value="Histidine-containing phosphotransfer domain, HPT domain"/>
    <property type="match status" value="1"/>
</dbReference>
<dbReference type="STRING" id="1776384.GCA_900086585_02845"/>
<gene>
    <name evidence="2" type="ORF">DW099_02690</name>
</gene>
<dbReference type="EMBL" id="QRMS01000001">
    <property type="protein sequence ID" value="RHJ89498.1"/>
    <property type="molecule type" value="Genomic_DNA"/>
</dbReference>
<evidence type="ECO:0000313" key="3">
    <source>
        <dbReference type="Proteomes" id="UP000284841"/>
    </source>
</evidence>
<evidence type="ECO:0000259" key="1">
    <source>
        <dbReference type="Pfam" id="PF01627"/>
    </source>
</evidence>
<dbReference type="GO" id="GO:0000160">
    <property type="term" value="P:phosphorelay signal transduction system"/>
    <property type="evidence" value="ECO:0007669"/>
    <property type="project" value="InterPro"/>
</dbReference>
<evidence type="ECO:0000313" key="2">
    <source>
        <dbReference type="EMBL" id="RHJ89498.1"/>
    </source>
</evidence>
<reference evidence="2 3" key="1">
    <citation type="submission" date="2018-08" db="EMBL/GenBank/DDBJ databases">
        <title>A genome reference for cultivated species of the human gut microbiota.</title>
        <authorList>
            <person name="Zou Y."/>
            <person name="Xue W."/>
            <person name="Luo G."/>
        </authorList>
    </citation>
    <scope>NUCLEOTIDE SEQUENCE [LARGE SCALE GENOMIC DNA]</scope>
    <source>
        <strain evidence="2 3">AM07-24</strain>
    </source>
</reference>
<proteinExistence type="predicted"/>
<accession>A0A415E715</accession>
<dbReference type="InterPro" id="IPR008207">
    <property type="entry name" value="Sig_transdc_His_kin_Hpt_dom"/>
</dbReference>
<protein>
    <submittedName>
        <fullName evidence="2">Hpt domain-containing protein</fullName>
    </submittedName>
</protein>
<dbReference type="AlphaFoldDB" id="A0A415E715"/>
<dbReference type="Gene3D" id="1.20.120.160">
    <property type="entry name" value="HPT domain"/>
    <property type="match status" value="1"/>
</dbReference>